<sequence length="56" mass="6032">MEDFATALGLQLFTGTQAADRYNTAHGGNHRAAQPPRNQAKKRPPPQAENTDPTAT</sequence>
<proteinExistence type="predicted"/>
<evidence type="ECO:0000313" key="2">
    <source>
        <dbReference type="EMBL" id="CAH2328164.1"/>
    </source>
</evidence>
<dbReference type="AlphaFoldDB" id="A0AAD1TKE6"/>
<evidence type="ECO:0000313" key="3">
    <source>
        <dbReference type="Proteomes" id="UP001295444"/>
    </source>
</evidence>
<gene>
    <name evidence="2" type="ORF">PECUL_23A047166</name>
</gene>
<feature type="region of interest" description="Disordered" evidence="1">
    <location>
        <begin position="20"/>
        <end position="56"/>
    </location>
</feature>
<evidence type="ECO:0000256" key="1">
    <source>
        <dbReference type="SAM" id="MobiDB-lite"/>
    </source>
</evidence>
<dbReference type="Proteomes" id="UP001295444">
    <property type="component" value="Chromosome 13"/>
</dbReference>
<reference evidence="2" key="1">
    <citation type="submission" date="2022-03" db="EMBL/GenBank/DDBJ databases">
        <authorList>
            <person name="Alioto T."/>
            <person name="Alioto T."/>
            <person name="Gomez Garrido J."/>
        </authorList>
    </citation>
    <scope>NUCLEOTIDE SEQUENCE</scope>
</reference>
<name>A0AAD1TKE6_PELCU</name>
<protein>
    <submittedName>
        <fullName evidence="2">Uncharacterized protein</fullName>
    </submittedName>
</protein>
<dbReference type="EMBL" id="OW240924">
    <property type="protein sequence ID" value="CAH2328164.1"/>
    <property type="molecule type" value="Genomic_DNA"/>
</dbReference>
<organism evidence="2 3">
    <name type="scientific">Pelobates cultripes</name>
    <name type="common">Western spadefoot toad</name>
    <dbReference type="NCBI Taxonomy" id="61616"/>
    <lineage>
        <taxon>Eukaryota</taxon>
        <taxon>Metazoa</taxon>
        <taxon>Chordata</taxon>
        <taxon>Craniata</taxon>
        <taxon>Vertebrata</taxon>
        <taxon>Euteleostomi</taxon>
        <taxon>Amphibia</taxon>
        <taxon>Batrachia</taxon>
        <taxon>Anura</taxon>
        <taxon>Pelobatoidea</taxon>
        <taxon>Pelobatidae</taxon>
        <taxon>Pelobates</taxon>
    </lineage>
</organism>
<accession>A0AAD1TKE6</accession>
<keyword evidence="3" id="KW-1185">Reference proteome</keyword>